<reference evidence="3" key="1">
    <citation type="submission" date="2023-07" db="EMBL/GenBank/DDBJ databases">
        <title>Genome content predicts the carbon catabolic preferences of heterotrophic bacteria.</title>
        <authorList>
            <person name="Gralka M."/>
        </authorList>
    </citation>
    <scope>NUCLEOTIDE SEQUENCE</scope>
    <source>
        <strain evidence="3">I2M16</strain>
    </source>
</reference>
<dbReference type="Pfam" id="PF07238">
    <property type="entry name" value="PilZ"/>
    <property type="match status" value="1"/>
</dbReference>
<dbReference type="EMBL" id="JAUOPG010000011">
    <property type="protein sequence ID" value="MDO6455028.1"/>
    <property type="molecule type" value="Genomic_DNA"/>
</dbReference>
<evidence type="ECO:0000313" key="4">
    <source>
        <dbReference type="Proteomes" id="UP001169862"/>
    </source>
</evidence>
<accession>A0AAW7XNX7</accession>
<evidence type="ECO:0000259" key="2">
    <source>
        <dbReference type="Pfam" id="PF07238"/>
    </source>
</evidence>
<dbReference type="GO" id="GO:0035438">
    <property type="term" value="F:cyclic-di-GMP binding"/>
    <property type="evidence" value="ECO:0007669"/>
    <property type="project" value="InterPro"/>
</dbReference>
<feature type="domain" description="PilZ" evidence="2">
    <location>
        <begin position="7"/>
        <end position="104"/>
    </location>
</feature>
<evidence type="ECO:0000313" key="3">
    <source>
        <dbReference type="EMBL" id="MDO6455028.1"/>
    </source>
</evidence>
<dbReference type="Gene3D" id="2.40.10.220">
    <property type="entry name" value="predicted glycosyltransferase like domains"/>
    <property type="match status" value="1"/>
</dbReference>
<keyword evidence="1" id="KW-0547">Nucleotide-binding</keyword>
<dbReference type="InterPro" id="IPR027021">
    <property type="entry name" value="C-di-GMP_BP_PA4608"/>
</dbReference>
<comment type="function">
    <text evidence="1">Binds the second messenger bis-(3'-5') cyclic dimeric guanosine monophosphate (c-di-GMP). Can bind two c-di-GMP molecules per monomer. May play a role in bacterial second-messenger regulated processes. Binding to c-di-GMP induces a conformational change of the C- and N-termini resulting in the exposure of a highly negative surface on one side of the protein to a possible effector protein.</text>
</comment>
<dbReference type="Proteomes" id="UP001169862">
    <property type="component" value="Unassembled WGS sequence"/>
</dbReference>
<name>A0AAW7XNX7_9GAMM</name>
<gene>
    <name evidence="3" type="ORF">Q4490_15765</name>
</gene>
<dbReference type="RefSeq" id="WP_303551916.1">
    <property type="nucleotide sequence ID" value="NZ_JAUOPG010000011.1"/>
</dbReference>
<protein>
    <recommendedName>
        <fullName evidence="1">Cyclic diguanosine monophosphate-binding protein</fullName>
        <shortName evidence="1">c-di-GMP-binding protein</shortName>
    </recommendedName>
    <alternativeName>
        <fullName evidence="1">Pilz domain-containing protein</fullName>
    </alternativeName>
</protein>
<evidence type="ECO:0000256" key="1">
    <source>
        <dbReference type="PIRNR" id="PIRNR028141"/>
    </source>
</evidence>
<proteinExistence type="predicted"/>
<organism evidence="3 4">
    <name type="scientific">Neptunomonas phycophila</name>
    <dbReference type="NCBI Taxonomy" id="1572645"/>
    <lineage>
        <taxon>Bacteria</taxon>
        <taxon>Pseudomonadati</taxon>
        <taxon>Pseudomonadota</taxon>
        <taxon>Gammaproteobacteria</taxon>
        <taxon>Oceanospirillales</taxon>
        <taxon>Oceanospirillaceae</taxon>
        <taxon>Neptunomonas</taxon>
    </lineage>
</organism>
<keyword evidence="1" id="KW-0973">c-di-GMP</keyword>
<dbReference type="InterPro" id="IPR009875">
    <property type="entry name" value="PilZ_domain"/>
</dbReference>
<dbReference type="AlphaFoldDB" id="A0AAW7XNX7"/>
<sequence>MTTPTTERRRFARIHFDGDCMFYSDTVKAPLKINDISFKGVLAESEHLPELKVDDKGLLIIQLDSGETRIEMPVTVNHLTARRIAFQAGTMELESIAYLRRLVELNLGDPSLLERELENLVAQE</sequence>
<dbReference type="PIRSF" id="PIRSF028141">
    <property type="entry name" value="C-di-GMP_BP_PA4608"/>
    <property type="match status" value="1"/>
</dbReference>
<dbReference type="SUPFAM" id="SSF141371">
    <property type="entry name" value="PilZ domain-like"/>
    <property type="match status" value="1"/>
</dbReference>
<comment type="subunit">
    <text evidence="1">Monomer in both c-di-GMP-bound and free forms.</text>
</comment>
<comment type="caution">
    <text evidence="3">The sequence shown here is derived from an EMBL/GenBank/DDBJ whole genome shotgun (WGS) entry which is preliminary data.</text>
</comment>